<gene>
    <name evidence="11" type="primary">bioW</name>
    <name evidence="12" type="ORF">CLV27_0004</name>
</gene>
<protein>
    <recommendedName>
        <fullName evidence="4 11">6-carboxyhexanoate--CoA ligase</fullName>
        <ecNumber evidence="4 11">6.2.1.14</ecNumber>
    </recommendedName>
    <alternativeName>
        <fullName evidence="11">Pimeloyl-CoA synthase</fullName>
    </alternativeName>
</protein>
<evidence type="ECO:0000256" key="4">
    <source>
        <dbReference type="ARBA" id="ARBA00012984"/>
    </source>
</evidence>
<keyword evidence="8 11" id="KW-0067">ATP-binding</keyword>
<dbReference type="OrthoDB" id="9792985at2"/>
<dbReference type="GO" id="GO:0000287">
    <property type="term" value="F:magnesium ion binding"/>
    <property type="evidence" value="ECO:0007669"/>
    <property type="project" value="UniProtKB-UniRule"/>
</dbReference>
<evidence type="ECO:0000256" key="9">
    <source>
        <dbReference type="ARBA" id="ARBA00022842"/>
    </source>
</evidence>
<sequence length="268" mass="29908">MEKLYSVKMRSSAAGHHISGAERIVREEEIEKVAGELVRRALNHSKGKPDFINLKVELLSEEPLRLTLLPVIEVTGNYSAERVLKELFSLSPIPVELGLRVYRELLSGPAPDGKTMRGAMIVEVPSGKRLEPDKFRGVRASYLDITKEAERKLRELTGERFTENFKEALTLSTKILNYPAVLGELCVSDDPDYTTGYLSLKGVGYIRIKNIKEAGSPLGGRAIFVRESTSLDELIRYLEKIPVLADRVSSYSLVPAEELSKVFSENSL</sequence>
<evidence type="ECO:0000256" key="2">
    <source>
        <dbReference type="ARBA" id="ARBA00005075"/>
    </source>
</evidence>
<dbReference type="HAMAP" id="MF_00668">
    <property type="entry name" value="BioW"/>
    <property type="match status" value="1"/>
</dbReference>
<reference evidence="12 13" key="1">
    <citation type="submission" date="2019-03" db="EMBL/GenBank/DDBJ databases">
        <title>Genomic Encyclopedia of Archaeal and Bacterial Type Strains, Phase II (KMG-II): from individual species to whole genera.</title>
        <authorList>
            <person name="Goeker M."/>
        </authorList>
    </citation>
    <scope>NUCLEOTIDE SEQUENCE [LARGE SCALE GENOMIC DNA]</scope>
    <source>
        <strain evidence="12 13">DSM 24425</strain>
    </source>
</reference>
<name>A0A4R1GGW5_9BACT</name>
<accession>A0A4R1GGW5</accession>
<dbReference type="Pfam" id="PF03744">
    <property type="entry name" value="BioW"/>
    <property type="match status" value="1"/>
</dbReference>
<evidence type="ECO:0000256" key="3">
    <source>
        <dbReference type="ARBA" id="ARBA00011738"/>
    </source>
</evidence>
<evidence type="ECO:0000256" key="7">
    <source>
        <dbReference type="ARBA" id="ARBA00022756"/>
    </source>
</evidence>
<comment type="pathway">
    <text evidence="2 11">Metabolic intermediate metabolism; pimeloyl-CoA biosynthesis; pimeloyl-CoA from pimelate: step 1/1.</text>
</comment>
<evidence type="ECO:0000313" key="12">
    <source>
        <dbReference type="EMBL" id="TCK06203.1"/>
    </source>
</evidence>
<comment type="catalytic activity">
    <reaction evidence="10 11">
        <text>heptanedioate + ATP + CoA = 6-carboxyhexanoyl-CoA + AMP + diphosphate</text>
        <dbReference type="Rhea" id="RHEA:14781"/>
        <dbReference type="ChEBI" id="CHEBI:30616"/>
        <dbReference type="ChEBI" id="CHEBI:33019"/>
        <dbReference type="ChEBI" id="CHEBI:36165"/>
        <dbReference type="ChEBI" id="CHEBI:57287"/>
        <dbReference type="ChEBI" id="CHEBI:57360"/>
        <dbReference type="ChEBI" id="CHEBI:456215"/>
        <dbReference type="EC" id="6.2.1.14"/>
    </reaction>
</comment>
<dbReference type="EMBL" id="SMFV01000001">
    <property type="protein sequence ID" value="TCK06203.1"/>
    <property type="molecule type" value="Genomic_DNA"/>
</dbReference>
<evidence type="ECO:0000256" key="8">
    <source>
        <dbReference type="ARBA" id="ARBA00022840"/>
    </source>
</evidence>
<proteinExistence type="inferred from homology"/>
<evidence type="ECO:0000256" key="11">
    <source>
        <dbReference type="HAMAP-Rule" id="MF_00668"/>
    </source>
</evidence>
<dbReference type="AlphaFoldDB" id="A0A4R1GGW5"/>
<evidence type="ECO:0000256" key="10">
    <source>
        <dbReference type="ARBA" id="ARBA00049553"/>
    </source>
</evidence>
<comment type="caution">
    <text evidence="12">The sequence shown here is derived from an EMBL/GenBank/DDBJ whole genome shotgun (WGS) entry which is preliminary data.</text>
</comment>
<organism evidence="12 13">
    <name type="scientific">Phorcysia thermohydrogeniphila</name>
    <dbReference type="NCBI Taxonomy" id="936138"/>
    <lineage>
        <taxon>Bacteria</taxon>
        <taxon>Pseudomonadati</taxon>
        <taxon>Aquificota</taxon>
        <taxon>Aquificia</taxon>
        <taxon>Desulfurobacteriales</taxon>
        <taxon>Desulfurobacteriaceae</taxon>
        <taxon>Phorcysia</taxon>
    </lineage>
</organism>
<dbReference type="Proteomes" id="UP000295777">
    <property type="component" value="Unassembled WGS sequence"/>
</dbReference>
<keyword evidence="9 11" id="KW-0460">Magnesium</keyword>
<comment type="similarity">
    <text evidence="11">Belongs to the BioW family.</text>
</comment>
<dbReference type="NCBIfam" id="NF002360">
    <property type="entry name" value="PRK01322.1"/>
    <property type="match status" value="1"/>
</dbReference>
<dbReference type="RefSeq" id="WP_132524526.1">
    <property type="nucleotide sequence ID" value="NZ_SMFV01000001.1"/>
</dbReference>
<comment type="subunit">
    <text evidence="3 11">Homodimer.</text>
</comment>
<evidence type="ECO:0000256" key="5">
    <source>
        <dbReference type="ARBA" id="ARBA00022598"/>
    </source>
</evidence>
<dbReference type="GO" id="GO:0009102">
    <property type="term" value="P:biotin biosynthetic process"/>
    <property type="evidence" value="ECO:0007669"/>
    <property type="project" value="UniProtKB-UniRule"/>
</dbReference>
<keyword evidence="13" id="KW-1185">Reference proteome</keyword>
<evidence type="ECO:0000256" key="1">
    <source>
        <dbReference type="ARBA" id="ARBA00001946"/>
    </source>
</evidence>
<keyword evidence="6 11" id="KW-0547">Nucleotide-binding</keyword>
<evidence type="ECO:0000313" key="13">
    <source>
        <dbReference type="Proteomes" id="UP000295777"/>
    </source>
</evidence>
<dbReference type="InterPro" id="IPR005499">
    <property type="entry name" value="BioW"/>
</dbReference>
<keyword evidence="7 11" id="KW-0093">Biotin biosynthesis</keyword>
<dbReference type="GO" id="GO:0042410">
    <property type="term" value="F:6-carboxyhexanoate-CoA ligase activity"/>
    <property type="evidence" value="ECO:0007669"/>
    <property type="project" value="UniProtKB-UniRule"/>
</dbReference>
<dbReference type="GO" id="GO:0005524">
    <property type="term" value="F:ATP binding"/>
    <property type="evidence" value="ECO:0007669"/>
    <property type="project" value="UniProtKB-KW"/>
</dbReference>
<keyword evidence="5 11" id="KW-0436">Ligase</keyword>
<comment type="function">
    <text evidence="11">Catalyzes the transformation of pimelate into pimeloyl-CoA with concomitant hydrolysis of ATP to AMP.</text>
</comment>
<comment type="cofactor">
    <cofactor evidence="1 11">
        <name>Mg(2+)</name>
        <dbReference type="ChEBI" id="CHEBI:18420"/>
    </cofactor>
</comment>
<dbReference type="EC" id="6.2.1.14" evidence="4 11"/>
<evidence type="ECO:0000256" key="6">
    <source>
        <dbReference type="ARBA" id="ARBA00022741"/>
    </source>
</evidence>
<dbReference type="UniPathway" id="UPA00999">
    <property type="reaction ID" value="UER00351"/>
</dbReference>